<evidence type="ECO:0000256" key="1">
    <source>
        <dbReference type="ARBA" id="ARBA00022729"/>
    </source>
</evidence>
<dbReference type="Gene3D" id="3.40.190.10">
    <property type="entry name" value="Periplasmic binding protein-like II"/>
    <property type="match status" value="2"/>
</dbReference>
<dbReference type="RefSeq" id="WP_077590375.1">
    <property type="nucleotide sequence ID" value="NZ_CP019640.1"/>
</dbReference>
<evidence type="ECO:0000259" key="2">
    <source>
        <dbReference type="SMART" id="SM00062"/>
    </source>
</evidence>
<evidence type="ECO:0000313" key="4">
    <source>
        <dbReference type="Proteomes" id="UP000188184"/>
    </source>
</evidence>
<feature type="domain" description="Solute-binding protein family 3/N-terminal" evidence="2">
    <location>
        <begin position="68"/>
        <end position="284"/>
    </location>
</feature>
<dbReference type="Pfam" id="PF00497">
    <property type="entry name" value="SBP_bac_3"/>
    <property type="match status" value="1"/>
</dbReference>
<dbReference type="SMART" id="SM00062">
    <property type="entry name" value="PBPb"/>
    <property type="match status" value="1"/>
</dbReference>
<dbReference type="OrthoDB" id="9774451at2"/>
<dbReference type="SUPFAM" id="SSF53850">
    <property type="entry name" value="Periplasmic binding protein-like II"/>
    <property type="match status" value="1"/>
</dbReference>
<dbReference type="PANTHER" id="PTHR35936:SF34">
    <property type="entry name" value="ABC TRANSPORTER EXTRACELLULAR-BINDING PROTEIN YCKB-RELATED"/>
    <property type="match status" value="1"/>
</dbReference>
<protein>
    <submittedName>
        <fullName evidence="3">ABC transporter substrate-binding protein</fullName>
    </submittedName>
</protein>
<dbReference type="EMBL" id="CP019640">
    <property type="protein sequence ID" value="AQQ54482.1"/>
    <property type="molecule type" value="Genomic_DNA"/>
</dbReference>
<proteinExistence type="predicted"/>
<reference evidence="3 4" key="1">
    <citation type="submission" date="2017-02" db="EMBL/GenBank/DDBJ databases">
        <title>The complete genomic sequence of a novel cold adapted crude oil-degrading bacterium Planococcus qaidamina Y42.</title>
        <authorList>
            <person name="Yang R."/>
        </authorList>
    </citation>
    <scope>NUCLEOTIDE SEQUENCE [LARGE SCALE GENOMIC DNA]</scope>
    <source>
        <strain evidence="3 4">Y42</strain>
    </source>
</reference>
<dbReference type="KEGG" id="pmar:B0X71_16150"/>
<accession>A0A1Q2L3M5</accession>
<sequence length="297" mass="32144">MKKTYPVLGMLVTASMILGACGEEEAGTEEEAIEEVEEIEGVEETEETEAVEGEEVAAADLNLVNPGQFTTASSGLYKPFNFTEDGELTGFDIAISKALAEEMGLEPNPVTTPWETIIQALMGEKFDAVVGSMAITDERAETVAFSDPYYLSGGKIFVAADNSEIAGPEDLEGTTIGVVAQSTYDEAAQQYTEDIQYYNSDVTALQDLTTGRLDAVITADIVGYEAMDAGLEIKDVGNNLWIEEAAVAVRQEDEALLEEVNRALDAIIEDGTYAEISEEWFGRNLLETETEGVEILR</sequence>
<name>A0A1Q2L3M5_9BACL</name>
<organism evidence="3 4">
    <name type="scientific">Planococcus lenghuensis</name>
    <dbReference type="NCBI Taxonomy" id="2213202"/>
    <lineage>
        <taxon>Bacteria</taxon>
        <taxon>Bacillati</taxon>
        <taxon>Bacillota</taxon>
        <taxon>Bacilli</taxon>
        <taxon>Bacillales</taxon>
        <taxon>Caryophanaceae</taxon>
        <taxon>Planococcus</taxon>
    </lineage>
</organism>
<dbReference type="AlphaFoldDB" id="A0A1Q2L3M5"/>
<keyword evidence="4" id="KW-1185">Reference proteome</keyword>
<dbReference type="PANTHER" id="PTHR35936">
    <property type="entry name" value="MEMBRANE-BOUND LYTIC MUREIN TRANSGLYCOSYLASE F"/>
    <property type="match status" value="1"/>
</dbReference>
<keyword evidence="1" id="KW-0732">Signal</keyword>
<dbReference type="InterPro" id="IPR001638">
    <property type="entry name" value="Solute-binding_3/MltF_N"/>
</dbReference>
<dbReference type="PROSITE" id="PS51257">
    <property type="entry name" value="PROKAR_LIPOPROTEIN"/>
    <property type="match status" value="1"/>
</dbReference>
<gene>
    <name evidence="3" type="ORF">B0X71_16150</name>
</gene>
<evidence type="ECO:0000313" key="3">
    <source>
        <dbReference type="EMBL" id="AQQ54482.1"/>
    </source>
</evidence>
<dbReference type="Proteomes" id="UP000188184">
    <property type="component" value="Chromosome"/>
</dbReference>